<dbReference type="PIRSF" id="PIRSF030791">
    <property type="entry name" value="UCP030791"/>
    <property type="match status" value="1"/>
</dbReference>
<sequence>MQITEALISEPGEIRRFVQQGVDHWPHLLAFHFTLHSAEGNINGQQIQAFCTSFYRQVHERITERNHTACPSSPVVLRWLREQHGGATIRCLLLFSQELFCHPRASVTVDEECSQLVDLLQQTWQVISAGGQCRVERCFRVARPDASEQYVALKAMAMCFALPVMSTTIRCGVASEDDETLRRRMFF</sequence>
<evidence type="ECO:0000313" key="1">
    <source>
        <dbReference type="EMBL" id="EFM7862535.1"/>
    </source>
</evidence>
<reference evidence="1 2" key="1">
    <citation type="submission" date="2018-08" db="EMBL/GenBank/DDBJ databases">
        <authorList>
            <consortium name="GenomeTrakr network: Whole genome sequencing for foodborne pathogen traceback"/>
        </authorList>
    </citation>
    <scope>NUCLEOTIDE SEQUENCE [LARGE SCALE GENOMIC DNA]</scope>
    <source>
        <strain evidence="1 2">NC_STEC194</strain>
    </source>
</reference>
<dbReference type="Proteomes" id="UP000587626">
    <property type="component" value="Unassembled WGS sequence"/>
</dbReference>
<organism evidence="1 2">
    <name type="scientific">Escherichia coli</name>
    <dbReference type="NCBI Taxonomy" id="562"/>
    <lineage>
        <taxon>Bacteria</taxon>
        <taxon>Pseudomonadati</taxon>
        <taxon>Pseudomonadota</taxon>
        <taxon>Gammaproteobacteria</taxon>
        <taxon>Enterobacterales</taxon>
        <taxon>Enterobacteriaceae</taxon>
        <taxon>Escherichia</taxon>
    </lineage>
</organism>
<protein>
    <submittedName>
        <fullName evidence="1">Inovirus Gp2 family protein</fullName>
    </submittedName>
</protein>
<comment type="caution">
    <text evidence="1">The sequence shown here is derived from an EMBL/GenBank/DDBJ whole genome shotgun (WGS) entry which is preliminary data.</text>
</comment>
<name>A0A828PM89_ECOLX</name>
<proteinExistence type="predicted"/>
<dbReference type="InterPro" id="IPR016957">
    <property type="entry name" value="UCP030791"/>
</dbReference>
<evidence type="ECO:0000313" key="2">
    <source>
        <dbReference type="Proteomes" id="UP000587626"/>
    </source>
</evidence>
<dbReference type="AlphaFoldDB" id="A0A828PM89"/>
<accession>A0A828PM89</accession>
<gene>
    <name evidence="1" type="ORF">B6R15_003843</name>
</gene>
<dbReference type="EMBL" id="AATLXB010000057">
    <property type="protein sequence ID" value="EFM7862535.1"/>
    <property type="molecule type" value="Genomic_DNA"/>
</dbReference>
<dbReference type="RefSeq" id="WP_214151736.1">
    <property type="nucleotide sequence ID" value="NZ_JAIHJJ010000015.1"/>
</dbReference>